<reference evidence="6 7" key="1">
    <citation type="journal article" date="2022" name="Nat. Genet.">
        <title>Improved pea reference genome and pan-genome highlight genomic features and evolutionary characteristics.</title>
        <authorList>
            <person name="Yang T."/>
            <person name="Liu R."/>
            <person name="Luo Y."/>
            <person name="Hu S."/>
            <person name="Wang D."/>
            <person name="Wang C."/>
            <person name="Pandey M.K."/>
            <person name="Ge S."/>
            <person name="Xu Q."/>
            <person name="Li N."/>
            <person name="Li G."/>
            <person name="Huang Y."/>
            <person name="Saxena R.K."/>
            <person name="Ji Y."/>
            <person name="Li M."/>
            <person name="Yan X."/>
            <person name="He Y."/>
            <person name="Liu Y."/>
            <person name="Wang X."/>
            <person name="Xiang C."/>
            <person name="Varshney R.K."/>
            <person name="Ding H."/>
            <person name="Gao S."/>
            <person name="Zong X."/>
        </authorList>
    </citation>
    <scope>NUCLEOTIDE SEQUENCE [LARGE SCALE GENOMIC DNA]</scope>
    <source>
        <strain evidence="6 7">cv. Zhongwan 6</strain>
    </source>
</reference>
<evidence type="ECO:0000256" key="1">
    <source>
        <dbReference type="ARBA" id="ARBA00004123"/>
    </source>
</evidence>
<dbReference type="PROSITE" id="PS51293">
    <property type="entry name" value="SANT"/>
    <property type="match status" value="1"/>
</dbReference>
<dbReference type="InterPro" id="IPR056067">
    <property type="entry name" value="DUF7650"/>
</dbReference>
<dbReference type="AlphaFoldDB" id="A0A9D5AW95"/>
<gene>
    <name evidence="6" type="ORF">KIW84_030478</name>
</gene>
<dbReference type="PANTHER" id="PTHR13859:SF31">
    <property type="entry name" value="ELM2 DOMAIN-CONTAINING PROTEIN"/>
    <property type="match status" value="1"/>
</dbReference>
<dbReference type="Gene3D" id="1.10.10.60">
    <property type="entry name" value="Homeodomain-like"/>
    <property type="match status" value="1"/>
</dbReference>
<dbReference type="PANTHER" id="PTHR13859">
    <property type="entry name" value="ATROPHIN-RELATED"/>
    <property type="match status" value="1"/>
</dbReference>
<dbReference type="SUPFAM" id="SSF46689">
    <property type="entry name" value="Homeodomain-like"/>
    <property type="match status" value="1"/>
</dbReference>
<dbReference type="Gramene" id="Psat03G0047800-T1">
    <property type="protein sequence ID" value="KAI5424298.1"/>
    <property type="gene ID" value="KIW84_030478"/>
</dbReference>
<dbReference type="Proteomes" id="UP001058974">
    <property type="component" value="Chromosome 3"/>
</dbReference>
<keyword evidence="3" id="KW-0804">Transcription</keyword>
<protein>
    <recommendedName>
        <fullName evidence="5">SANT domain-containing protein</fullName>
    </recommendedName>
</protein>
<evidence type="ECO:0000259" key="5">
    <source>
        <dbReference type="PROSITE" id="PS51293"/>
    </source>
</evidence>
<dbReference type="InterPro" id="IPR017884">
    <property type="entry name" value="SANT_dom"/>
</dbReference>
<evidence type="ECO:0000313" key="6">
    <source>
        <dbReference type="EMBL" id="KAI5424298.1"/>
    </source>
</evidence>
<evidence type="ECO:0000256" key="4">
    <source>
        <dbReference type="ARBA" id="ARBA00023242"/>
    </source>
</evidence>
<sequence length="799" mass="89955">MEHDYIPQITFVTYPPSDPKEPAGDDCSSPNVWLLAEADHSLQGFGVLDPSNLKSPQTLPLATLQLFVEFLKLVLAVDFPLASLILGVGELFLLDEQTVNSPLQRISQFSPLELLLLAFLYRLGCHGSFLVEMVSLDEKEGPSPKIGPDHQAEILSNSDQLSLQVNPAYSEQHVYDESLSSSICLPISVTWSEADAESFVLALFIFGKNFTQIKKLLENKGMGEILSFYYGKFYKSDGYHRWSECRKLKGRKHMIAKKLSTKMRQHDLLSRLSPHVTKKSQDTLSKVSKLYVEGKTSLEKYISSMKSIVGLGVLAEAIGIGKENGVLTRLDLEPRKNSCEEFSAPACKALSSLGSGDIIQSLTGGFRLSKTRSNEVFWEAVWPRLLARGWHSEKPKNIEKFSWREHLKGHHYFDSARDVLSKVVAESNIIVLEEEVEEGGPNEDDFSDDHRQCYLKPRSSISLVHCGKPLKYVPSNTVHRDEVDVDGKRYKGNTYSRRVNHSKDMSKSITQRSTKLSVTDTNGLPKRKLWKVKQKRYLPVELKDASTMTTDLLSESNGGSSPRMVESKILIYGRKKTDSCIGVSNSGVFVKKEIHDNSENDVNKMVESLKNQHTCVFDDSQVKRIIKHGFYWRVRSGDSNHAAVPTKRRRLTACAKAENSRITQKFSGGLGSDKVRFSCTSSFLDVNQNVYDPICHQQNGSSSASSEDRSSIHCDYGSLEQQADINPRRQSSRNSKLTVKALESLANEFWHVAKRQKKNDIPTHTDIFNPCRKARTSGKTRPRRNYFVFQQIIGDRSVS</sequence>
<keyword evidence="7" id="KW-1185">Reference proteome</keyword>
<keyword evidence="2" id="KW-0805">Transcription regulation</keyword>
<keyword evidence="4" id="KW-0539">Nucleus</keyword>
<dbReference type="GO" id="GO:0005634">
    <property type="term" value="C:nucleus"/>
    <property type="evidence" value="ECO:0007669"/>
    <property type="project" value="UniProtKB-SubCell"/>
</dbReference>
<dbReference type="GO" id="GO:0003714">
    <property type="term" value="F:transcription corepressor activity"/>
    <property type="evidence" value="ECO:0007669"/>
    <property type="project" value="TreeGrafter"/>
</dbReference>
<dbReference type="Pfam" id="PF25826">
    <property type="entry name" value="DUF7952"/>
    <property type="match status" value="1"/>
</dbReference>
<feature type="domain" description="SANT" evidence="5">
    <location>
        <begin position="186"/>
        <end position="238"/>
    </location>
</feature>
<comment type="caution">
    <text evidence="6">The sequence shown here is derived from an EMBL/GenBank/DDBJ whole genome shotgun (WGS) entry which is preliminary data.</text>
</comment>
<evidence type="ECO:0000256" key="2">
    <source>
        <dbReference type="ARBA" id="ARBA00023015"/>
    </source>
</evidence>
<dbReference type="FunFam" id="1.10.10.60:FF:000374">
    <property type="entry name" value="Arginine-glutamic acid dipeptide repeat protein"/>
    <property type="match status" value="1"/>
</dbReference>
<evidence type="ECO:0000256" key="3">
    <source>
        <dbReference type="ARBA" id="ARBA00023163"/>
    </source>
</evidence>
<comment type="subcellular location">
    <subcellularLocation>
        <location evidence="1">Nucleus</location>
    </subcellularLocation>
</comment>
<dbReference type="InterPro" id="IPR009057">
    <property type="entry name" value="Homeodomain-like_sf"/>
</dbReference>
<evidence type="ECO:0000313" key="7">
    <source>
        <dbReference type="Proteomes" id="UP001058974"/>
    </source>
</evidence>
<proteinExistence type="predicted"/>
<name>A0A9D5AW95_PEA</name>
<accession>A0A9D5AW95</accession>
<dbReference type="InterPro" id="IPR057712">
    <property type="entry name" value="DUF7952"/>
</dbReference>
<dbReference type="Pfam" id="PF24662">
    <property type="entry name" value="DUF7650"/>
    <property type="match status" value="1"/>
</dbReference>
<dbReference type="EMBL" id="JAMSHJ010000003">
    <property type="protein sequence ID" value="KAI5424298.1"/>
    <property type="molecule type" value="Genomic_DNA"/>
</dbReference>
<organism evidence="6 7">
    <name type="scientific">Pisum sativum</name>
    <name type="common">Garden pea</name>
    <name type="synonym">Lathyrus oleraceus</name>
    <dbReference type="NCBI Taxonomy" id="3888"/>
    <lineage>
        <taxon>Eukaryota</taxon>
        <taxon>Viridiplantae</taxon>
        <taxon>Streptophyta</taxon>
        <taxon>Embryophyta</taxon>
        <taxon>Tracheophyta</taxon>
        <taxon>Spermatophyta</taxon>
        <taxon>Magnoliopsida</taxon>
        <taxon>eudicotyledons</taxon>
        <taxon>Gunneridae</taxon>
        <taxon>Pentapetalae</taxon>
        <taxon>rosids</taxon>
        <taxon>fabids</taxon>
        <taxon>Fabales</taxon>
        <taxon>Fabaceae</taxon>
        <taxon>Papilionoideae</taxon>
        <taxon>50 kb inversion clade</taxon>
        <taxon>NPAAA clade</taxon>
        <taxon>Hologalegina</taxon>
        <taxon>IRL clade</taxon>
        <taxon>Fabeae</taxon>
        <taxon>Lathyrus</taxon>
    </lineage>
</organism>